<dbReference type="Proteomes" id="UP000094256">
    <property type="component" value="Chromosome"/>
</dbReference>
<reference evidence="3 4" key="1">
    <citation type="submission" date="2016-01" db="EMBL/GenBank/DDBJ databases">
        <title>Complete genome and mega plasmid sequence of Sphingomonas panacis DCY99 elicits systemic resistance in rice to Xanthomonas oryzae.</title>
        <authorList>
            <person name="Kim Y.J."/>
            <person name="Yang D.C."/>
            <person name="Sing P."/>
        </authorList>
    </citation>
    <scope>NUCLEOTIDE SEQUENCE [LARGE SCALE GENOMIC DNA]</scope>
    <source>
        <strain evidence="3 4">DCY99</strain>
    </source>
</reference>
<evidence type="ECO:0000313" key="3">
    <source>
        <dbReference type="EMBL" id="AOH83021.1"/>
    </source>
</evidence>
<evidence type="ECO:0008006" key="5">
    <source>
        <dbReference type="Google" id="ProtNLM"/>
    </source>
</evidence>
<keyword evidence="2" id="KW-0732">Signal</keyword>
<dbReference type="AlphaFoldDB" id="A0A1B3Z6H0"/>
<feature type="signal peptide" evidence="2">
    <location>
        <begin position="1"/>
        <end position="24"/>
    </location>
</feature>
<evidence type="ECO:0000256" key="1">
    <source>
        <dbReference type="SAM" id="MobiDB-lite"/>
    </source>
</evidence>
<dbReference type="RefSeq" id="WP_069203605.1">
    <property type="nucleotide sequence ID" value="NZ_CP014168.1"/>
</dbReference>
<sequence length="137" mass="14598">MKKMVSIVMAGLATALASAPAQVAAQGKPVPSLVIYGDQKCPTDNDGAEVVVCVRRPASEQFRIPKELRDFKVTPENESWASKVIANDHVGDTGIGSCSNVGPGGATGCFLQNSQINRATNKERARDQRVLESTIEK</sequence>
<protein>
    <recommendedName>
        <fullName evidence="5">DUF4189 domain-containing protein</fullName>
    </recommendedName>
</protein>
<evidence type="ECO:0000313" key="4">
    <source>
        <dbReference type="Proteomes" id="UP000094256"/>
    </source>
</evidence>
<dbReference type="STRING" id="1560345.AWL63_02515"/>
<dbReference type="KEGG" id="span:AWL63_02515"/>
<feature type="region of interest" description="Disordered" evidence="1">
    <location>
        <begin position="118"/>
        <end position="137"/>
    </location>
</feature>
<organism evidence="3 4">
    <name type="scientific">Sphingomonas panacis</name>
    <dbReference type="NCBI Taxonomy" id="1560345"/>
    <lineage>
        <taxon>Bacteria</taxon>
        <taxon>Pseudomonadati</taxon>
        <taxon>Pseudomonadota</taxon>
        <taxon>Alphaproteobacteria</taxon>
        <taxon>Sphingomonadales</taxon>
        <taxon>Sphingomonadaceae</taxon>
        <taxon>Sphingomonas</taxon>
    </lineage>
</organism>
<gene>
    <name evidence="3" type="ORF">AWL63_02515</name>
</gene>
<accession>A0A1B3Z6H0</accession>
<name>A0A1B3Z6H0_9SPHN</name>
<evidence type="ECO:0000256" key="2">
    <source>
        <dbReference type="SAM" id="SignalP"/>
    </source>
</evidence>
<dbReference type="EMBL" id="CP014168">
    <property type="protein sequence ID" value="AOH83021.1"/>
    <property type="molecule type" value="Genomic_DNA"/>
</dbReference>
<feature type="compositionally biased region" description="Basic and acidic residues" evidence="1">
    <location>
        <begin position="120"/>
        <end position="137"/>
    </location>
</feature>
<keyword evidence="4" id="KW-1185">Reference proteome</keyword>
<proteinExistence type="predicted"/>
<dbReference type="OrthoDB" id="7391233at2"/>
<feature type="chain" id="PRO_5008556092" description="DUF4189 domain-containing protein" evidence="2">
    <location>
        <begin position="25"/>
        <end position="137"/>
    </location>
</feature>